<organism evidence="1 4">
    <name type="scientific">Iris pallida</name>
    <name type="common">Sweet iris</name>
    <dbReference type="NCBI Taxonomy" id="29817"/>
    <lineage>
        <taxon>Eukaryota</taxon>
        <taxon>Viridiplantae</taxon>
        <taxon>Streptophyta</taxon>
        <taxon>Embryophyta</taxon>
        <taxon>Tracheophyta</taxon>
        <taxon>Spermatophyta</taxon>
        <taxon>Magnoliopsida</taxon>
        <taxon>Liliopsida</taxon>
        <taxon>Asparagales</taxon>
        <taxon>Iridaceae</taxon>
        <taxon>Iridoideae</taxon>
        <taxon>Irideae</taxon>
        <taxon>Iris</taxon>
    </lineage>
</organism>
<evidence type="ECO:0000313" key="4">
    <source>
        <dbReference type="Proteomes" id="UP001140949"/>
    </source>
</evidence>
<keyword evidence="4" id="KW-1185">Reference proteome</keyword>
<name>A0AAX6EAK5_IRIPA</name>
<protein>
    <submittedName>
        <fullName evidence="1">Uncharacterized protein</fullName>
    </submittedName>
</protein>
<accession>A0AAX6EAK5</accession>
<proteinExistence type="predicted"/>
<evidence type="ECO:0000313" key="3">
    <source>
        <dbReference type="EMBL" id="KAJ6831218.1"/>
    </source>
</evidence>
<reference evidence="1" key="2">
    <citation type="submission" date="2023-04" db="EMBL/GenBank/DDBJ databases">
        <authorList>
            <person name="Bruccoleri R.E."/>
            <person name="Oakeley E.J."/>
            <person name="Faust A.-M."/>
            <person name="Dessus-Babus S."/>
            <person name="Altorfer M."/>
            <person name="Burckhardt D."/>
            <person name="Oertli M."/>
            <person name="Naumann U."/>
            <person name="Petersen F."/>
            <person name="Wong J."/>
        </authorList>
    </citation>
    <scope>NUCLEOTIDE SEQUENCE</scope>
    <source>
        <strain evidence="1">GSM-AAB239-AS_SAM_17_03QT</strain>
        <tissue evidence="1">Leaf</tissue>
    </source>
</reference>
<evidence type="ECO:0000313" key="2">
    <source>
        <dbReference type="EMBL" id="KAJ6800971.1"/>
    </source>
</evidence>
<dbReference type="EMBL" id="JANAVB010038613">
    <property type="protein sequence ID" value="KAJ6800970.1"/>
    <property type="molecule type" value="Genomic_DNA"/>
</dbReference>
<dbReference type="AlphaFoldDB" id="A0AAX6EAK5"/>
<comment type="caution">
    <text evidence="1">The sequence shown here is derived from an EMBL/GenBank/DDBJ whole genome shotgun (WGS) entry which is preliminary data.</text>
</comment>
<dbReference type="EMBL" id="JANAVB010016940">
    <property type="protein sequence ID" value="KAJ6831218.1"/>
    <property type="molecule type" value="Genomic_DNA"/>
</dbReference>
<reference evidence="1" key="1">
    <citation type="journal article" date="2023" name="GigaByte">
        <title>Genome assembly of the bearded iris, Iris pallida Lam.</title>
        <authorList>
            <person name="Bruccoleri R.E."/>
            <person name="Oakeley E.J."/>
            <person name="Faust A.M.E."/>
            <person name="Altorfer M."/>
            <person name="Dessus-Babus S."/>
            <person name="Burckhardt D."/>
            <person name="Oertli M."/>
            <person name="Naumann U."/>
            <person name="Petersen F."/>
            <person name="Wong J."/>
        </authorList>
    </citation>
    <scope>NUCLEOTIDE SEQUENCE</scope>
    <source>
        <strain evidence="1">GSM-AAB239-AS_SAM_17_03QT</strain>
    </source>
</reference>
<dbReference type="EMBL" id="JANAVB010038613">
    <property type="protein sequence ID" value="KAJ6800971.1"/>
    <property type="molecule type" value="Genomic_DNA"/>
</dbReference>
<gene>
    <name evidence="1" type="ORF">M6B38_200540</name>
    <name evidence="2" type="ORF">M6B38_200545</name>
    <name evidence="3" type="ORF">M6B38_350830</name>
</gene>
<evidence type="ECO:0000313" key="1">
    <source>
        <dbReference type="EMBL" id="KAJ6800970.1"/>
    </source>
</evidence>
<dbReference type="Proteomes" id="UP001140949">
    <property type="component" value="Unassembled WGS sequence"/>
</dbReference>
<sequence length="43" mass="4932">MSSSSPCLRAMHTTRTARRISPNVVRFLLISKAVHRRRLPLSQ</sequence>